<gene>
    <name evidence="2" type="ORF">DYL72_19345</name>
    <name evidence="3" type="ORF">EAY07_02690</name>
    <name evidence="4" type="ORF">EAY46_20210</name>
    <name evidence="5" type="ORF">ERJ77_10835</name>
</gene>
<dbReference type="NCBIfam" id="TIGR02009">
    <property type="entry name" value="PGMB-YQAB-SF"/>
    <property type="match status" value="1"/>
</dbReference>
<dbReference type="GO" id="GO:0050308">
    <property type="term" value="F:sugar-phosphatase activity"/>
    <property type="evidence" value="ECO:0007669"/>
    <property type="project" value="TreeGrafter"/>
</dbReference>
<dbReference type="KEGG" id="vau:VANGNB10_cII0561c"/>
<dbReference type="Pfam" id="PF13419">
    <property type="entry name" value="HAD_2"/>
    <property type="match status" value="1"/>
</dbReference>
<dbReference type="EMBL" id="CP034673">
    <property type="protein sequence ID" value="AZS27068.1"/>
    <property type="molecule type" value="Genomic_DNA"/>
</dbReference>
<evidence type="ECO:0000313" key="8">
    <source>
        <dbReference type="Proteomes" id="UP000726136"/>
    </source>
</evidence>
<sequence>MIELENYQGLIFDMDGTLLDTMPAHLEAWSKTARHFRFPFSEQWLHSLGGMPSAKIVSQINKLHDLKLVPELVAQFKMAAFSSIENSGEVISCTHEVVEQFYGKKKLAVGTGSQRQSALALLKKSGLLNRFDAVVTASDVENHKPNPDTFLRAAFLLDLEPKHCVVFEDTHLGKQAAHAGGMDCVMVEEGKLVFYPVPSQE</sequence>
<keyword evidence="5" id="KW-0378">Hydrolase</keyword>
<dbReference type="EMBL" id="RDPI01000115">
    <property type="protein sequence ID" value="MBF4375358.1"/>
    <property type="molecule type" value="Genomic_DNA"/>
</dbReference>
<organism evidence="5 9">
    <name type="scientific">Vibrio anguillarum</name>
    <name type="common">Listonella anguillarum</name>
    <dbReference type="NCBI Taxonomy" id="55601"/>
    <lineage>
        <taxon>Bacteria</taxon>
        <taxon>Pseudomonadati</taxon>
        <taxon>Pseudomonadota</taxon>
        <taxon>Gammaproteobacteria</taxon>
        <taxon>Vibrionales</taxon>
        <taxon>Vibrionaceae</taxon>
        <taxon>Vibrio</taxon>
    </lineage>
</organism>
<dbReference type="PANTHER" id="PTHR43481">
    <property type="entry name" value="FRUCTOSE-1-PHOSPHATE PHOSPHATASE"/>
    <property type="match status" value="1"/>
</dbReference>
<dbReference type="InterPro" id="IPR010976">
    <property type="entry name" value="B-phosphoglucomutase_hydrolase"/>
</dbReference>
<dbReference type="InterPro" id="IPR036412">
    <property type="entry name" value="HAD-like_sf"/>
</dbReference>
<dbReference type="InterPro" id="IPR023214">
    <property type="entry name" value="HAD_sf"/>
</dbReference>
<dbReference type="RefSeq" id="WP_013867849.1">
    <property type="nucleotide sequence ID" value="NZ_CP020533.1"/>
</dbReference>
<dbReference type="InterPro" id="IPR023198">
    <property type="entry name" value="PGP-like_dom2"/>
</dbReference>
<dbReference type="SFLD" id="SFLDG01129">
    <property type="entry name" value="C1.5:_HAD__Beta-PGM__Phosphata"/>
    <property type="match status" value="1"/>
</dbReference>
<dbReference type="InterPro" id="IPR006439">
    <property type="entry name" value="HAD-SF_hydro_IA"/>
</dbReference>
<dbReference type="PRINTS" id="PR00413">
    <property type="entry name" value="HADHALOGNASE"/>
</dbReference>
<dbReference type="Proteomes" id="UP000722957">
    <property type="component" value="Unassembled WGS sequence"/>
</dbReference>
<protein>
    <submittedName>
        <fullName evidence="5">Beta-phosphoglucomutase family hydrolase</fullName>
    </submittedName>
</protein>
<dbReference type="AlphaFoldDB" id="A0A1Q1LJY5"/>
<comment type="similarity">
    <text evidence="1">Belongs to the HAD-like hydrolase superfamily. CbbY/CbbZ/Gph/YieH family.</text>
</comment>
<dbReference type="OMA" id="YHGRRPM"/>
<reference evidence="7 8" key="2">
    <citation type="journal article" date="2021" name="PeerJ">
        <title>Analysis of 44 Vibrio anguillarum genomes reveals high genetic diversity.</title>
        <authorList>
            <person name="Hansen M.J."/>
            <person name="Dalsgaard I."/>
        </authorList>
    </citation>
    <scope>NUCLEOTIDE SEQUENCE</scope>
    <source>
        <strain evidence="4 8">040915-1/1B</strain>
        <strain evidence="3 7">17-16730-2A</strain>
        <strain evidence="5">850617-1/1</strain>
    </source>
</reference>
<evidence type="ECO:0000313" key="3">
    <source>
        <dbReference type="EMBL" id="MBF4270971.1"/>
    </source>
</evidence>
<dbReference type="InterPro" id="IPR051806">
    <property type="entry name" value="HAD-like_SPP"/>
</dbReference>
<dbReference type="EMBL" id="SCLC01000006">
    <property type="protein sequence ID" value="MBF4435009.1"/>
    <property type="molecule type" value="Genomic_DNA"/>
</dbReference>
<evidence type="ECO:0000313" key="2">
    <source>
        <dbReference type="EMBL" id="AZS27068.1"/>
    </source>
</evidence>
<evidence type="ECO:0000256" key="1">
    <source>
        <dbReference type="ARBA" id="ARBA00006171"/>
    </source>
</evidence>
<dbReference type="Gene3D" id="3.40.50.1000">
    <property type="entry name" value="HAD superfamily/HAD-like"/>
    <property type="match status" value="1"/>
</dbReference>
<dbReference type="NCBIfam" id="TIGR01509">
    <property type="entry name" value="HAD-SF-IA-v3"/>
    <property type="match status" value="1"/>
</dbReference>
<evidence type="ECO:0000313" key="6">
    <source>
        <dbReference type="Proteomes" id="UP000256923"/>
    </source>
</evidence>
<name>A0A1Q1LJY5_VIBAN</name>
<reference evidence="2 6" key="1">
    <citation type="submission" date="2018-12" db="EMBL/GenBank/DDBJ databases">
        <title>Characterization and Draft Genome of Vibrio anguillarum J360 Marine Pathogen Isolated from an Outbreak in Lumpfish (Cyclopterus lumpus).</title>
        <authorList>
            <person name="Vasquez J.I."/>
            <person name="Cao T."/>
            <person name="Chakraborty S."/>
            <person name="Gnanagobal H."/>
            <person name="Wescot J."/>
            <person name="Boyce D."/>
            <person name="Santander J."/>
        </authorList>
    </citation>
    <scope>NUCLEOTIDE SEQUENCE [LARGE SCALE GENOMIC DNA]</scope>
    <source>
        <strain evidence="2 6">J360</strain>
    </source>
</reference>
<proteinExistence type="inferred from homology"/>
<evidence type="ECO:0000313" key="4">
    <source>
        <dbReference type="EMBL" id="MBF4375358.1"/>
    </source>
</evidence>
<dbReference type="SUPFAM" id="SSF56784">
    <property type="entry name" value="HAD-like"/>
    <property type="match status" value="1"/>
</dbReference>
<dbReference type="EMBL" id="RDOM01000007">
    <property type="protein sequence ID" value="MBF4270971.1"/>
    <property type="molecule type" value="Genomic_DNA"/>
</dbReference>
<evidence type="ECO:0000313" key="7">
    <source>
        <dbReference type="Proteomes" id="UP000722957"/>
    </source>
</evidence>
<dbReference type="InterPro" id="IPR041492">
    <property type="entry name" value="HAD_2"/>
</dbReference>
<dbReference type="Gene3D" id="1.10.150.240">
    <property type="entry name" value="Putative phosphatase, domain 2"/>
    <property type="match status" value="1"/>
</dbReference>
<dbReference type="Proteomes" id="UP000256923">
    <property type="component" value="Chromosome 2"/>
</dbReference>
<dbReference type="SFLD" id="SFLDS00003">
    <property type="entry name" value="Haloacid_Dehalogenase"/>
    <property type="match status" value="1"/>
</dbReference>
<evidence type="ECO:0000313" key="9">
    <source>
        <dbReference type="Proteomes" id="UP000786185"/>
    </source>
</evidence>
<accession>A0A1Q1LJY5</accession>
<dbReference type="Proteomes" id="UP000726136">
    <property type="component" value="Unassembled WGS sequence"/>
</dbReference>
<evidence type="ECO:0000313" key="5">
    <source>
        <dbReference type="EMBL" id="MBF4435009.1"/>
    </source>
</evidence>
<dbReference type="Proteomes" id="UP000786185">
    <property type="component" value="Unassembled WGS sequence"/>
</dbReference>
<dbReference type="PANTHER" id="PTHR43481:SF4">
    <property type="entry name" value="GLYCEROL-1-PHOSPHATE PHOSPHOHYDROLASE 1-RELATED"/>
    <property type="match status" value="1"/>
</dbReference>
<keyword evidence="8" id="KW-1185">Reference proteome</keyword>
<dbReference type="CDD" id="cd07505">
    <property type="entry name" value="HAD_BPGM-like"/>
    <property type="match status" value="1"/>
</dbReference>